<dbReference type="InterPro" id="IPR050295">
    <property type="entry name" value="Plant_2OG-oxidoreductases"/>
</dbReference>
<protein>
    <recommendedName>
        <fullName evidence="3">Fe2OG dioxygenase domain-containing protein</fullName>
    </recommendedName>
</protein>
<feature type="domain" description="Fe2OG dioxygenase" evidence="3">
    <location>
        <begin position="20"/>
        <end position="118"/>
    </location>
</feature>
<accession>A0A5J9UBY7</accession>
<dbReference type="AlphaFoldDB" id="A0A5J9UBY7"/>
<reference evidence="4 5" key="1">
    <citation type="journal article" date="2019" name="Sci. Rep.">
        <title>A high-quality genome of Eragrostis curvula grass provides insights into Poaceae evolution and supports new strategies to enhance forage quality.</title>
        <authorList>
            <person name="Carballo J."/>
            <person name="Santos B.A.C.M."/>
            <person name="Zappacosta D."/>
            <person name="Garbus I."/>
            <person name="Selva J.P."/>
            <person name="Gallo C.A."/>
            <person name="Diaz A."/>
            <person name="Albertini E."/>
            <person name="Caccamo M."/>
            <person name="Echenique V."/>
        </authorList>
    </citation>
    <scope>NUCLEOTIDE SEQUENCE [LARGE SCALE GENOMIC DNA]</scope>
    <source>
        <strain evidence="5">cv. Victoria</strain>
        <tissue evidence="4">Leaf</tissue>
    </source>
</reference>
<keyword evidence="1" id="KW-0479">Metal-binding</keyword>
<dbReference type="Gene3D" id="2.60.120.330">
    <property type="entry name" value="B-lactam Antibiotic, Isopenicillin N Synthase, Chain"/>
    <property type="match status" value="1"/>
</dbReference>
<dbReference type="Pfam" id="PF03171">
    <property type="entry name" value="2OG-FeII_Oxy"/>
    <property type="match status" value="1"/>
</dbReference>
<evidence type="ECO:0000313" key="5">
    <source>
        <dbReference type="Proteomes" id="UP000324897"/>
    </source>
</evidence>
<dbReference type="EMBL" id="RWGY01000026">
    <property type="protein sequence ID" value="TVU21269.1"/>
    <property type="molecule type" value="Genomic_DNA"/>
</dbReference>
<dbReference type="SUPFAM" id="SSF51197">
    <property type="entry name" value="Clavaminate synthase-like"/>
    <property type="match status" value="1"/>
</dbReference>
<organism evidence="4 5">
    <name type="scientific">Eragrostis curvula</name>
    <name type="common">weeping love grass</name>
    <dbReference type="NCBI Taxonomy" id="38414"/>
    <lineage>
        <taxon>Eukaryota</taxon>
        <taxon>Viridiplantae</taxon>
        <taxon>Streptophyta</taxon>
        <taxon>Embryophyta</taxon>
        <taxon>Tracheophyta</taxon>
        <taxon>Spermatophyta</taxon>
        <taxon>Magnoliopsida</taxon>
        <taxon>Liliopsida</taxon>
        <taxon>Poales</taxon>
        <taxon>Poaceae</taxon>
        <taxon>PACMAD clade</taxon>
        <taxon>Chloridoideae</taxon>
        <taxon>Eragrostideae</taxon>
        <taxon>Eragrostidinae</taxon>
        <taxon>Eragrostis</taxon>
    </lineage>
</organism>
<gene>
    <name evidence="4" type="ORF">EJB05_30896</name>
</gene>
<sequence>MAADLGLEQPERLLEKFAGVPQTMRVSPCRQAGKVIGFSPHTDVCAMTLLLHVNNVQGLQIRRNDGKWLVVDRLDGALVISIGGTFEILSNGRYRSIEHRAMVHPDKERISVAMFHCVPAQRSALCQSSWRAALRHGTSRWATWNL</sequence>
<evidence type="ECO:0000313" key="4">
    <source>
        <dbReference type="EMBL" id="TVU21269.1"/>
    </source>
</evidence>
<dbReference type="InterPro" id="IPR027443">
    <property type="entry name" value="IPNS-like_sf"/>
</dbReference>
<dbReference type="Gramene" id="TVU21269">
    <property type="protein sequence ID" value="TVU21269"/>
    <property type="gene ID" value="EJB05_30896"/>
</dbReference>
<evidence type="ECO:0000256" key="1">
    <source>
        <dbReference type="ARBA" id="ARBA00022723"/>
    </source>
</evidence>
<evidence type="ECO:0000259" key="3">
    <source>
        <dbReference type="PROSITE" id="PS51471"/>
    </source>
</evidence>
<dbReference type="InterPro" id="IPR044861">
    <property type="entry name" value="IPNS-like_FE2OG_OXY"/>
</dbReference>
<dbReference type="PANTHER" id="PTHR47991">
    <property type="entry name" value="OXOGLUTARATE/IRON-DEPENDENT DIOXYGENASE"/>
    <property type="match status" value="1"/>
</dbReference>
<dbReference type="InterPro" id="IPR005123">
    <property type="entry name" value="Oxoglu/Fe-dep_dioxygenase_dom"/>
</dbReference>
<dbReference type="PROSITE" id="PS51471">
    <property type="entry name" value="FE2OG_OXY"/>
    <property type="match status" value="1"/>
</dbReference>
<proteinExistence type="predicted"/>
<name>A0A5J9UBY7_9POAL</name>
<dbReference type="OrthoDB" id="781841at2759"/>
<evidence type="ECO:0000256" key="2">
    <source>
        <dbReference type="ARBA" id="ARBA00023004"/>
    </source>
</evidence>
<dbReference type="GO" id="GO:0046872">
    <property type="term" value="F:metal ion binding"/>
    <property type="evidence" value="ECO:0007669"/>
    <property type="project" value="UniProtKB-KW"/>
</dbReference>
<keyword evidence="5" id="KW-1185">Reference proteome</keyword>
<comment type="caution">
    <text evidence="4">The sequence shown here is derived from an EMBL/GenBank/DDBJ whole genome shotgun (WGS) entry which is preliminary data.</text>
</comment>
<keyword evidence="2" id="KW-0408">Iron</keyword>
<dbReference type="Proteomes" id="UP000324897">
    <property type="component" value="Unassembled WGS sequence"/>
</dbReference>